<dbReference type="SUPFAM" id="SSF52266">
    <property type="entry name" value="SGNH hydrolase"/>
    <property type="match status" value="1"/>
</dbReference>
<name>A0A1I4Z325_9FLAO</name>
<gene>
    <name evidence="2" type="ORF">SAMN04487989_101477</name>
</gene>
<proteinExistence type="predicted"/>
<reference evidence="3" key="1">
    <citation type="submission" date="2016-10" db="EMBL/GenBank/DDBJ databases">
        <authorList>
            <person name="Varghese N."/>
            <person name="Submissions S."/>
        </authorList>
    </citation>
    <scope>NUCLEOTIDE SEQUENCE [LARGE SCALE GENOMIC DNA]</scope>
    <source>
        <strain evidence="3">DSM 23925</strain>
    </source>
</reference>
<evidence type="ECO:0000256" key="1">
    <source>
        <dbReference type="SAM" id="SignalP"/>
    </source>
</evidence>
<dbReference type="Proteomes" id="UP000198705">
    <property type="component" value="Unassembled WGS sequence"/>
</dbReference>
<feature type="signal peptide" evidence="1">
    <location>
        <begin position="1"/>
        <end position="24"/>
    </location>
</feature>
<evidence type="ECO:0000313" key="2">
    <source>
        <dbReference type="EMBL" id="SFN44671.1"/>
    </source>
</evidence>
<dbReference type="AlphaFoldDB" id="A0A1I4Z325"/>
<dbReference type="STRING" id="649333.SAMN04487989_101477"/>
<dbReference type="EMBL" id="FOVN01000001">
    <property type="protein sequence ID" value="SFN44671.1"/>
    <property type="molecule type" value="Genomic_DNA"/>
</dbReference>
<keyword evidence="1" id="KW-0732">Signal</keyword>
<protein>
    <recommendedName>
        <fullName evidence="4">GDSL-like Lipase/Acylhydrolase</fullName>
    </recommendedName>
</protein>
<dbReference type="Gene3D" id="3.40.50.1110">
    <property type="entry name" value="SGNH hydrolase"/>
    <property type="match status" value="1"/>
</dbReference>
<dbReference type="RefSeq" id="WP_092206037.1">
    <property type="nucleotide sequence ID" value="NZ_FOVN01000001.1"/>
</dbReference>
<evidence type="ECO:0000313" key="3">
    <source>
        <dbReference type="Proteomes" id="UP000198705"/>
    </source>
</evidence>
<dbReference type="InterPro" id="IPR036514">
    <property type="entry name" value="SGNH_hydro_sf"/>
</dbReference>
<feature type="chain" id="PRO_5011441942" description="GDSL-like Lipase/Acylhydrolase" evidence="1">
    <location>
        <begin position="25"/>
        <end position="548"/>
    </location>
</feature>
<dbReference type="OrthoDB" id="9764164at2"/>
<evidence type="ECO:0008006" key="4">
    <source>
        <dbReference type="Google" id="ProtNLM"/>
    </source>
</evidence>
<sequence length="548" mass="57022">MKKITRDIKYICLLAATITLSACSSDDDASSNVEQPKPALVTGEANFSKYIAVGASFSAGFTDNALFIAAQNNSFPNMLSQKFALAGGGSFTQPLMADNVGGLLFNGMPLFDTDGNRQFGPRLFFNGTGPTPLNAMSTTEATNVLSGPFNNYGIPGLKSFHLGVAGYGFANPYFGRMASNPMATVLGDAVNESPTFFTLSEIGGNDVLGYATSGGTGVDQTGNFDPSTYGGNDITDPIVFDTSFRAAIGALIGTNNAKGVVTNVPYITSLAHFTTVPYNPLDPSNPDFASQIPTLNNVYGAINQIFIALGEEDRVIVFSTEQANAVVLKDESLTDLSAQITGALLASPTFPAFIAQFGLPPAAAPIVAGLLGQTYGQARQATANDLFVLPSSSIIGEVNEDYAAFLASQGLSPAVAGQFAVEGVTLPLADKWALIPSEQAAIKTATDAYNATIETVAADNGLALVDFKGILDEAATTGYASGNYIYNTALVQGGLISLDGIHLTARGYAIVANEMMKAIDATYGSNFEASGNLIDAGTLPTNYPPTLR</sequence>
<keyword evidence="3" id="KW-1185">Reference proteome</keyword>
<accession>A0A1I4Z325</accession>
<organism evidence="2 3">
    <name type="scientific">Bizionia echini</name>
    <dbReference type="NCBI Taxonomy" id="649333"/>
    <lineage>
        <taxon>Bacteria</taxon>
        <taxon>Pseudomonadati</taxon>
        <taxon>Bacteroidota</taxon>
        <taxon>Flavobacteriia</taxon>
        <taxon>Flavobacteriales</taxon>
        <taxon>Flavobacteriaceae</taxon>
        <taxon>Bizionia</taxon>
    </lineage>
</organism>
<dbReference type="GO" id="GO:0016788">
    <property type="term" value="F:hydrolase activity, acting on ester bonds"/>
    <property type="evidence" value="ECO:0007669"/>
    <property type="project" value="UniProtKB-ARBA"/>
</dbReference>
<dbReference type="PROSITE" id="PS51257">
    <property type="entry name" value="PROKAR_LIPOPROTEIN"/>
    <property type="match status" value="1"/>
</dbReference>